<accession>A0A165CX86</accession>
<proteinExistence type="predicted"/>
<dbReference type="GeneID" id="63826572"/>
<gene>
    <name evidence="1" type="ORF">LAESUDRAFT_728928</name>
</gene>
<dbReference type="InParanoid" id="A0A165CX86"/>
<dbReference type="AlphaFoldDB" id="A0A165CX86"/>
<protein>
    <submittedName>
        <fullName evidence="1">Uncharacterized protein</fullName>
    </submittedName>
</protein>
<evidence type="ECO:0000313" key="2">
    <source>
        <dbReference type="Proteomes" id="UP000076871"/>
    </source>
</evidence>
<dbReference type="RefSeq" id="XP_040761385.1">
    <property type="nucleotide sequence ID" value="XM_040909543.1"/>
</dbReference>
<dbReference type="Proteomes" id="UP000076871">
    <property type="component" value="Unassembled WGS sequence"/>
</dbReference>
<dbReference type="EMBL" id="KV427642">
    <property type="protein sequence ID" value="KZT03645.1"/>
    <property type="molecule type" value="Genomic_DNA"/>
</dbReference>
<organism evidence="1 2">
    <name type="scientific">Laetiporus sulphureus 93-53</name>
    <dbReference type="NCBI Taxonomy" id="1314785"/>
    <lineage>
        <taxon>Eukaryota</taxon>
        <taxon>Fungi</taxon>
        <taxon>Dikarya</taxon>
        <taxon>Basidiomycota</taxon>
        <taxon>Agaricomycotina</taxon>
        <taxon>Agaricomycetes</taxon>
        <taxon>Polyporales</taxon>
        <taxon>Laetiporus</taxon>
    </lineage>
</organism>
<name>A0A165CX86_9APHY</name>
<reference evidence="1 2" key="1">
    <citation type="journal article" date="2016" name="Mol. Biol. Evol.">
        <title>Comparative Genomics of Early-Diverging Mushroom-Forming Fungi Provides Insights into the Origins of Lignocellulose Decay Capabilities.</title>
        <authorList>
            <person name="Nagy L.G."/>
            <person name="Riley R."/>
            <person name="Tritt A."/>
            <person name="Adam C."/>
            <person name="Daum C."/>
            <person name="Floudas D."/>
            <person name="Sun H."/>
            <person name="Yadav J.S."/>
            <person name="Pangilinan J."/>
            <person name="Larsson K.H."/>
            <person name="Matsuura K."/>
            <person name="Barry K."/>
            <person name="Labutti K."/>
            <person name="Kuo R."/>
            <person name="Ohm R.A."/>
            <person name="Bhattacharya S.S."/>
            <person name="Shirouzu T."/>
            <person name="Yoshinaga Y."/>
            <person name="Martin F.M."/>
            <person name="Grigoriev I.V."/>
            <person name="Hibbett D.S."/>
        </authorList>
    </citation>
    <scope>NUCLEOTIDE SEQUENCE [LARGE SCALE GENOMIC DNA]</scope>
    <source>
        <strain evidence="1 2">93-53</strain>
    </source>
</reference>
<evidence type="ECO:0000313" key="1">
    <source>
        <dbReference type="EMBL" id="KZT03645.1"/>
    </source>
</evidence>
<sequence length="103" mass="11269">MVLDPTIYLQHKSRRSNPYLEKECSHALLVCLGLGIAATLSAFHSHFHNLCSPDIANPPPCLRSQLDPEHAGCESLPLPMFPISVDRAGLLLPPPTRESASRC</sequence>
<keyword evidence="2" id="KW-1185">Reference proteome</keyword>